<dbReference type="InterPro" id="IPR011051">
    <property type="entry name" value="RmlC_Cupin_sf"/>
</dbReference>
<dbReference type="Pfam" id="PF07883">
    <property type="entry name" value="Cupin_2"/>
    <property type="match status" value="1"/>
</dbReference>
<name>A0A482T3J5_HALHI</name>
<dbReference type="Proteomes" id="UP000293535">
    <property type="component" value="Unassembled WGS sequence"/>
</dbReference>
<accession>A0A482T3J5</accession>
<dbReference type="OMA" id="TIDPHEH"/>
<dbReference type="EMBL" id="RQWK01000001">
    <property type="protein sequence ID" value="KAA9410761.1"/>
    <property type="molecule type" value="Genomic_DNA"/>
</dbReference>
<sequence>MTLNRLSEFDAEPEEGEVIDGELAVTDDVLVKAFALGPDATIDPHEHDDATNVFHVVRGEVTVQQEDREEAIAAPGVVLNERGQAHGAHNHTDGVVVLTASLCPLPGQ</sequence>
<comment type="caution">
    <text evidence="3">The sequence shown here is derived from an EMBL/GenBank/DDBJ whole genome shotgun (WGS) entry which is preliminary data.</text>
</comment>
<dbReference type="EMBL" id="RZIG01000002">
    <property type="protein sequence ID" value="RYJ10291.1"/>
    <property type="molecule type" value="Genomic_DNA"/>
</dbReference>
<dbReference type="GeneID" id="99239513"/>
<dbReference type="SUPFAM" id="SSF51182">
    <property type="entry name" value="RmlC-like cupins"/>
    <property type="match status" value="1"/>
</dbReference>
<dbReference type="AlphaFoldDB" id="A0A482T3J5"/>
<evidence type="ECO:0000259" key="1">
    <source>
        <dbReference type="Pfam" id="PF07883"/>
    </source>
</evidence>
<feature type="domain" description="Cupin type-2" evidence="1">
    <location>
        <begin position="35"/>
        <end position="98"/>
    </location>
</feature>
<evidence type="ECO:0000313" key="3">
    <source>
        <dbReference type="EMBL" id="RYJ10291.1"/>
    </source>
</evidence>
<dbReference type="RefSeq" id="WP_014041225.1">
    <property type="nucleotide sequence ID" value="NZ_BAABRG010000001.1"/>
</dbReference>
<protein>
    <submittedName>
        <fullName evidence="3">Cupin domain-containing protein</fullName>
    </submittedName>
</protein>
<reference evidence="3 4" key="2">
    <citation type="submission" date="2018-12" db="EMBL/GenBank/DDBJ databases">
        <title>Draft genome sequence of Haloarcula hispinica strain 18.1, an halophilic archaeon isolated from Chott El Jerid of Southern Tunisia.</title>
        <authorList>
            <person name="Najjari A."/>
            <person name="Ben Dhia O."/>
            <person name="Ferjani R."/>
            <person name="Mahjoubi M."/>
            <person name="Sghaier H."/>
            <person name="Elshahed M."/>
            <person name="Ouzari H.I."/>
            <person name="Cherid A."/>
            <person name="Youssef N."/>
        </authorList>
    </citation>
    <scope>NUCLEOTIDE SEQUENCE [LARGE SCALE GENOMIC DNA]</scope>
    <source>
        <strain evidence="3 4">18.1</strain>
    </source>
</reference>
<dbReference type="Gene3D" id="2.60.120.10">
    <property type="entry name" value="Jelly Rolls"/>
    <property type="match status" value="1"/>
</dbReference>
<gene>
    <name evidence="2" type="ORF">EGO51_13460</name>
    <name evidence="3" type="ORF">ELS20_10015</name>
</gene>
<evidence type="ECO:0000313" key="5">
    <source>
        <dbReference type="Proteomes" id="UP000326244"/>
    </source>
</evidence>
<dbReference type="Proteomes" id="UP000326244">
    <property type="component" value="Unassembled WGS sequence"/>
</dbReference>
<evidence type="ECO:0000313" key="4">
    <source>
        <dbReference type="Proteomes" id="UP000293535"/>
    </source>
</evidence>
<dbReference type="InterPro" id="IPR014710">
    <property type="entry name" value="RmlC-like_jellyroll"/>
</dbReference>
<evidence type="ECO:0000313" key="2">
    <source>
        <dbReference type="EMBL" id="KAA9410761.1"/>
    </source>
</evidence>
<dbReference type="InterPro" id="IPR013096">
    <property type="entry name" value="Cupin_2"/>
</dbReference>
<proteinExistence type="predicted"/>
<organism evidence="3 4">
    <name type="scientific">Haloarcula hispanica</name>
    <dbReference type="NCBI Taxonomy" id="51589"/>
    <lineage>
        <taxon>Archaea</taxon>
        <taxon>Methanobacteriati</taxon>
        <taxon>Methanobacteriota</taxon>
        <taxon>Stenosarchaea group</taxon>
        <taxon>Halobacteria</taxon>
        <taxon>Halobacteriales</taxon>
        <taxon>Haloarculaceae</taxon>
        <taxon>Haloarcula</taxon>
    </lineage>
</organism>
<reference evidence="2 5" key="1">
    <citation type="submission" date="2018-11" db="EMBL/GenBank/DDBJ databases">
        <title>Genomic analysis of Haloarcula hispanica CBA1121.</title>
        <authorList>
            <person name="Kim Y.B."/>
            <person name="Roh S.W."/>
        </authorList>
    </citation>
    <scope>NUCLEOTIDE SEQUENCE [LARGE SCALE GENOMIC DNA]</scope>
    <source>
        <strain evidence="2 5">CBA1121</strain>
    </source>
</reference>